<dbReference type="GO" id="GO:0003924">
    <property type="term" value="F:GTPase activity"/>
    <property type="evidence" value="ECO:0007669"/>
    <property type="project" value="InterPro"/>
</dbReference>
<dbReference type="Gene3D" id="3.40.50.300">
    <property type="entry name" value="P-loop containing nucleotide triphosphate hydrolases"/>
    <property type="match status" value="1"/>
</dbReference>
<feature type="binding site" evidence="8">
    <location>
        <position position="47"/>
    </location>
    <ligand>
        <name>Mg(2+)</name>
        <dbReference type="ChEBI" id="CHEBI:18420"/>
    </ligand>
</feature>
<name>A0A813SR02_ADIRI</name>
<evidence type="ECO:0000256" key="2">
    <source>
        <dbReference type="ARBA" id="ARBA00022707"/>
    </source>
</evidence>
<dbReference type="FunFam" id="3.40.50.300:FF:000393">
    <property type="entry name" value="ADP-ribosylation factor-like 2, arl2"/>
    <property type="match status" value="1"/>
</dbReference>
<dbReference type="EMBL" id="CAJNOR010001602">
    <property type="protein sequence ID" value="CAF1170425.1"/>
    <property type="molecule type" value="Genomic_DNA"/>
</dbReference>
<sequence length="184" mass="20991">MVLLSILKKLRRKEKEMRLLLVGLDNAGKSTILSRINGEEIDSVAPTLGFNIKTFNFADYVLNVWDVGGQKSLRSYWRNYFEATEAIIWVVDSVDKMRLGECRSELHDLLKEERLMGSSLLVFANKQDVVGACSLQEIRTLLELDSIHKHHWTVMPCSALTGQNLLEGIDWLVNDVAQRLFDPD</sequence>
<dbReference type="InterPro" id="IPR045873">
    <property type="entry name" value="Arl2"/>
</dbReference>
<comment type="similarity">
    <text evidence="1 9">Belongs to the small GTPase superfamily. Arf family.</text>
</comment>
<evidence type="ECO:0000256" key="6">
    <source>
        <dbReference type="ARBA" id="ARBA00026198"/>
    </source>
</evidence>
<dbReference type="InterPro" id="IPR044612">
    <property type="entry name" value="ARL2/3"/>
</dbReference>
<feature type="binding site" evidence="7">
    <location>
        <position position="69"/>
    </location>
    <ligand>
        <name>GTP</name>
        <dbReference type="ChEBI" id="CHEBI:37565"/>
    </ligand>
</feature>
<evidence type="ECO:0000313" key="14">
    <source>
        <dbReference type="Proteomes" id="UP000663852"/>
    </source>
</evidence>
<dbReference type="InterPro" id="IPR005225">
    <property type="entry name" value="Small_GTP-bd"/>
</dbReference>
<keyword evidence="5" id="KW-0449">Lipoprotein</keyword>
<feature type="binding site" evidence="8">
    <location>
        <position position="30"/>
    </location>
    <ligand>
        <name>Mg(2+)</name>
        <dbReference type="ChEBI" id="CHEBI:18420"/>
    </ligand>
</feature>
<evidence type="ECO:0000256" key="5">
    <source>
        <dbReference type="ARBA" id="ARBA00023288"/>
    </source>
</evidence>
<organism evidence="10 14">
    <name type="scientific">Adineta ricciae</name>
    <name type="common">Rotifer</name>
    <dbReference type="NCBI Taxonomy" id="249248"/>
    <lineage>
        <taxon>Eukaryota</taxon>
        <taxon>Metazoa</taxon>
        <taxon>Spiralia</taxon>
        <taxon>Gnathifera</taxon>
        <taxon>Rotifera</taxon>
        <taxon>Eurotatoria</taxon>
        <taxon>Bdelloidea</taxon>
        <taxon>Adinetida</taxon>
        <taxon>Adinetidae</taxon>
        <taxon>Adineta</taxon>
    </lineage>
</organism>
<dbReference type="InterPro" id="IPR027417">
    <property type="entry name" value="P-loop_NTPase"/>
</dbReference>
<dbReference type="Proteomes" id="UP000663852">
    <property type="component" value="Unassembled WGS sequence"/>
</dbReference>
<dbReference type="CDD" id="cd04154">
    <property type="entry name" value="Arl2"/>
    <property type="match status" value="1"/>
</dbReference>
<evidence type="ECO:0000313" key="10">
    <source>
        <dbReference type="EMBL" id="CAF0803452.1"/>
    </source>
</evidence>
<keyword evidence="8" id="KW-0479">Metal-binding</keyword>
<dbReference type="PANTHER" id="PTHR45697">
    <property type="entry name" value="ADP-RIBOSYLATION FACTOR-LIKE PROTEIN 2-RELATED"/>
    <property type="match status" value="1"/>
</dbReference>
<dbReference type="SMART" id="SM00178">
    <property type="entry name" value="SAR"/>
    <property type="match status" value="1"/>
</dbReference>
<keyword evidence="4 7" id="KW-0342">GTP-binding</keyword>
<dbReference type="GO" id="GO:0005525">
    <property type="term" value="F:GTP binding"/>
    <property type="evidence" value="ECO:0007669"/>
    <property type="project" value="UniProtKB-KW"/>
</dbReference>
<evidence type="ECO:0000256" key="9">
    <source>
        <dbReference type="RuleBase" id="RU003925"/>
    </source>
</evidence>
<keyword evidence="2" id="KW-0519">Myristate</keyword>
<evidence type="ECO:0000313" key="11">
    <source>
        <dbReference type="EMBL" id="CAF1170425.1"/>
    </source>
</evidence>
<dbReference type="Proteomes" id="UP000663828">
    <property type="component" value="Unassembled WGS sequence"/>
</dbReference>
<feature type="binding site" evidence="7">
    <location>
        <begin position="23"/>
        <end position="30"/>
    </location>
    <ligand>
        <name>GTP</name>
        <dbReference type="ChEBI" id="CHEBI:37565"/>
    </ligand>
</feature>
<dbReference type="SMART" id="SM00175">
    <property type="entry name" value="RAB"/>
    <property type="match status" value="1"/>
</dbReference>
<comment type="caution">
    <text evidence="10">The sequence shown here is derived from an EMBL/GenBank/DDBJ whole genome shotgun (WGS) entry which is preliminary data.</text>
</comment>
<evidence type="ECO:0000256" key="3">
    <source>
        <dbReference type="ARBA" id="ARBA00022741"/>
    </source>
</evidence>
<dbReference type="SMART" id="SM00177">
    <property type="entry name" value="ARF"/>
    <property type="match status" value="1"/>
</dbReference>
<feature type="binding site" evidence="7">
    <location>
        <begin position="125"/>
        <end position="128"/>
    </location>
    <ligand>
        <name>GTP</name>
        <dbReference type="ChEBI" id="CHEBI:37565"/>
    </ligand>
</feature>
<accession>A0A813SR02</accession>
<dbReference type="InterPro" id="IPR006689">
    <property type="entry name" value="Small_GTPase_ARF/SAR"/>
</dbReference>
<evidence type="ECO:0000256" key="8">
    <source>
        <dbReference type="PIRSR" id="PIRSR606689-2"/>
    </source>
</evidence>
<dbReference type="SUPFAM" id="SSF52540">
    <property type="entry name" value="P-loop containing nucleoside triphosphate hydrolases"/>
    <property type="match status" value="1"/>
</dbReference>
<evidence type="ECO:0000256" key="1">
    <source>
        <dbReference type="ARBA" id="ARBA00010290"/>
    </source>
</evidence>
<gene>
    <name evidence="10" type="ORF">EDS130_LOCUS4974</name>
    <name evidence="11" type="ORF">XAT740_LOCUS22000</name>
    <name evidence="12" type="ORF">XAT740_LOCUS22889</name>
</gene>
<dbReference type="AlphaFoldDB" id="A0A813SR02"/>
<keyword evidence="3 7" id="KW-0547">Nucleotide-binding</keyword>
<dbReference type="GO" id="GO:0046872">
    <property type="term" value="F:metal ion binding"/>
    <property type="evidence" value="ECO:0007669"/>
    <property type="project" value="UniProtKB-KW"/>
</dbReference>
<evidence type="ECO:0000313" key="12">
    <source>
        <dbReference type="EMBL" id="CAF1186856.1"/>
    </source>
</evidence>
<dbReference type="NCBIfam" id="TIGR00231">
    <property type="entry name" value="small_GTP"/>
    <property type="match status" value="1"/>
</dbReference>
<reference evidence="10" key="1">
    <citation type="submission" date="2021-02" db="EMBL/GenBank/DDBJ databases">
        <authorList>
            <person name="Nowell W R."/>
        </authorList>
    </citation>
    <scope>NUCLEOTIDE SEQUENCE</scope>
</reference>
<evidence type="ECO:0000313" key="13">
    <source>
        <dbReference type="Proteomes" id="UP000663828"/>
    </source>
</evidence>
<evidence type="ECO:0000256" key="7">
    <source>
        <dbReference type="PIRSR" id="PIRSR606689-1"/>
    </source>
</evidence>
<dbReference type="EMBL" id="CAJNOR010001706">
    <property type="protein sequence ID" value="CAF1186856.1"/>
    <property type="molecule type" value="Genomic_DNA"/>
</dbReference>
<dbReference type="Pfam" id="PF00025">
    <property type="entry name" value="Arf"/>
    <property type="match status" value="1"/>
</dbReference>
<evidence type="ECO:0000256" key="4">
    <source>
        <dbReference type="ARBA" id="ARBA00023134"/>
    </source>
</evidence>
<dbReference type="PROSITE" id="PS51417">
    <property type="entry name" value="ARF"/>
    <property type="match status" value="1"/>
</dbReference>
<dbReference type="OrthoDB" id="2011769at2759"/>
<proteinExistence type="inferred from homology"/>
<keyword evidence="13" id="KW-1185">Reference proteome</keyword>
<dbReference type="EMBL" id="CAJNOJ010000013">
    <property type="protein sequence ID" value="CAF0803452.1"/>
    <property type="molecule type" value="Genomic_DNA"/>
</dbReference>
<keyword evidence="8" id="KW-0460">Magnesium</keyword>
<protein>
    <recommendedName>
        <fullName evidence="6">ADP-ribosylation factor-like protein 2</fullName>
    </recommendedName>
</protein>
<dbReference type="PRINTS" id="PR00328">
    <property type="entry name" value="SAR1GTPBP"/>
</dbReference>